<name>A0A6N8EFV9_9GAMM</name>
<dbReference type="OrthoDB" id="601499at2"/>
<dbReference type="Gene3D" id="2.130.10.80">
    <property type="entry name" value="Galactose oxidase/kelch, beta-propeller"/>
    <property type="match status" value="1"/>
</dbReference>
<evidence type="ECO:0008006" key="6">
    <source>
        <dbReference type="Google" id="ProtNLM"/>
    </source>
</evidence>
<dbReference type="NCBIfam" id="NF045639">
    <property type="entry name" value="GCX_COOH"/>
    <property type="match status" value="1"/>
</dbReference>
<dbReference type="PANTHER" id="PTHR46344:SF27">
    <property type="entry name" value="KELCH REPEAT SUPERFAMILY PROTEIN"/>
    <property type="match status" value="1"/>
</dbReference>
<evidence type="ECO:0000313" key="4">
    <source>
        <dbReference type="EMBL" id="MTW23202.1"/>
    </source>
</evidence>
<evidence type="ECO:0000256" key="3">
    <source>
        <dbReference type="SAM" id="SignalP"/>
    </source>
</evidence>
<reference evidence="4 5" key="1">
    <citation type="submission" date="2019-11" db="EMBL/GenBank/DDBJ databases">
        <title>Whole-genome sequence of the anaerobic purple sulfur bacterium Allochromatium palmeri DSM 15591.</title>
        <authorList>
            <person name="Kyndt J.A."/>
            <person name="Meyer T.E."/>
        </authorList>
    </citation>
    <scope>NUCLEOTIDE SEQUENCE [LARGE SCALE GENOMIC DNA]</scope>
    <source>
        <strain evidence="4 5">DSM 15591</strain>
    </source>
</reference>
<dbReference type="EMBL" id="WNKT01000100">
    <property type="protein sequence ID" value="MTW23202.1"/>
    <property type="molecule type" value="Genomic_DNA"/>
</dbReference>
<gene>
    <name evidence="4" type="ORF">GJ668_19440</name>
</gene>
<dbReference type="InterPro" id="IPR015915">
    <property type="entry name" value="Kelch-typ_b-propeller"/>
</dbReference>
<organism evidence="4 5">
    <name type="scientific">Allochromatium palmeri</name>
    <dbReference type="NCBI Taxonomy" id="231048"/>
    <lineage>
        <taxon>Bacteria</taxon>
        <taxon>Pseudomonadati</taxon>
        <taxon>Pseudomonadota</taxon>
        <taxon>Gammaproteobacteria</taxon>
        <taxon>Chromatiales</taxon>
        <taxon>Chromatiaceae</taxon>
        <taxon>Allochromatium</taxon>
    </lineage>
</organism>
<dbReference type="AlphaFoldDB" id="A0A6N8EFV9"/>
<keyword evidence="1" id="KW-0880">Kelch repeat</keyword>
<sequence length="473" mass="50338">MKKAKLLVLAIASVITAHGASTLAFDADFISGVPMNQARMAHNQLALDDGTVLVFGGHGTGFVSLVTAEALYPGAHSFDTLSMLYSHDWPAFAVRGNGEVLLAGGSKDSGIPGYTWAETFDPTTELFSATARPLNRLRTGCGAAYLTGGKALIAGGWYTQSDAYAYGELYDPGTRTFTATGALNASRAYPVVLPDNGGNGVVLGGYHYTAGTTIDKVELYQTATNAFSVLQESLFPPETGWGVNTLTRPIQDQALSNGRYLLLASRYNGSVYQYRLFTYDPETRAIEPFETTPALPDSSEFAFLQPVVDRGRGKARLLAFNMSFTGQGNEYYLFSLDLANGGLEQSDSAHVLPYNLGWGGLTLLPNGNLFATGGSVTNNFDPVSETLVIVPYDQDVTQICSSEAINIQDETYQGTWLIRTETTLTTAGAVVVLPDAHVSFEAQESIVLGSGFAVNAGGRFHASVAPVSCEAAI</sequence>
<keyword evidence="5" id="KW-1185">Reference proteome</keyword>
<feature type="signal peptide" evidence="3">
    <location>
        <begin position="1"/>
        <end position="19"/>
    </location>
</feature>
<proteinExistence type="predicted"/>
<evidence type="ECO:0000313" key="5">
    <source>
        <dbReference type="Proteomes" id="UP000434044"/>
    </source>
</evidence>
<dbReference type="InterPro" id="IPR055015">
    <property type="entry name" value="GCX_COOH"/>
</dbReference>
<evidence type="ECO:0000256" key="1">
    <source>
        <dbReference type="ARBA" id="ARBA00022441"/>
    </source>
</evidence>
<keyword evidence="3" id="KW-0732">Signal</keyword>
<dbReference type="PANTHER" id="PTHR46344">
    <property type="entry name" value="OS02G0202900 PROTEIN"/>
    <property type="match status" value="1"/>
</dbReference>
<accession>A0A6N8EFV9</accession>
<dbReference type="InterPro" id="IPR037293">
    <property type="entry name" value="Gal_Oxidase_central_sf"/>
</dbReference>
<comment type="caution">
    <text evidence="4">The sequence shown here is derived from an EMBL/GenBank/DDBJ whole genome shotgun (WGS) entry which is preliminary data.</text>
</comment>
<dbReference type="RefSeq" id="WP_155451737.1">
    <property type="nucleotide sequence ID" value="NZ_WNKT01000100.1"/>
</dbReference>
<evidence type="ECO:0000256" key="2">
    <source>
        <dbReference type="ARBA" id="ARBA00022737"/>
    </source>
</evidence>
<dbReference type="SUPFAM" id="SSF117281">
    <property type="entry name" value="Kelch motif"/>
    <property type="match status" value="1"/>
</dbReference>
<feature type="chain" id="PRO_5026930636" description="Kelch-like protein" evidence="3">
    <location>
        <begin position="20"/>
        <end position="473"/>
    </location>
</feature>
<keyword evidence="2" id="KW-0677">Repeat</keyword>
<protein>
    <recommendedName>
        <fullName evidence="6">Kelch-like protein</fullName>
    </recommendedName>
</protein>
<dbReference type="Proteomes" id="UP000434044">
    <property type="component" value="Unassembled WGS sequence"/>
</dbReference>